<evidence type="ECO:0000313" key="3">
    <source>
        <dbReference type="Proteomes" id="UP000092993"/>
    </source>
</evidence>
<feature type="compositionally biased region" description="Low complexity" evidence="1">
    <location>
        <begin position="56"/>
        <end position="72"/>
    </location>
</feature>
<feature type="compositionally biased region" description="Acidic residues" evidence="1">
    <location>
        <begin position="77"/>
        <end position="86"/>
    </location>
</feature>
<organism evidence="2 3">
    <name type="scientific">Grifola frondosa</name>
    <name type="common">Maitake</name>
    <name type="synonym">Polyporus frondosus</name>
    <dbReference type="NCBI Taxonomy" id="5627"/>
    <lineage>
        <taxon>Eukaryota</taxon>
        <taxon>Fungi</taxon>
        <taxon>Dikarya</taxon>
        <taxon>Basidiomycota</taxon>
        <taxon>Agaricomycotina</taxon>
        <taxon>Agaricomycetes</taxon>
        <taxon>Polyporales</taxon>
        <taxon>Grifolaceae</taxon>
        <taxon>Grifola</taxon>
    </lineage>
</organism>
<proteinExistence type="predicted"/>
<protein>
    <submittedName>
        <fullName evidence="2">Uncharacterized protein</fullName>
    </submittedName>
</protein>
<accession>A0A1C7MAS8</accession>
<comment type="caution">
    <text evidence="2">The sequence shown here is derived from an EMBL/GenBank/DDBJ whole genome shotgun (WGS) entry which is preliminary data.</text>
</comment>
<feature type="compositionally biased region" description="Polar residues" evidence="1">
    <location>
        <begin position="197"/>
        <end position="210"/>
    </location>
</feature>
<feature type="compositionally biased region" description="Polar residues" evidence="1">
    <location>
        <begin position="164"/>
        <end position="175"/>
    </location>
</feature>
<evidence type="ECO:0000256" key="1">
    <source>
        <dbReference type="SAM" id="MobiDB-lite"/>
    </source>
</evidence>
<dbReference type="Proteomes" id="UP000092993">
    <property type="component" value="Unassembled WGS sequence"/>
</dbReference>
<dbReference type="EMBL" id="LUGG01000006">
    <property type="protein sequence ID" value="OBZ73697.1"/>
    <property type="molecule type" value="Genomic_DNA"/>
</dbReference>
<name>A0A1C7MAS8_GRIFR</name>
<feature type="region of interest" description="Disordered" evidence="1">
    <location>
        <begin position="42"/>
        <end position="90"/>
    </location>
</feature>
<feature type="region of interest" description="Disordered" evidence="1">
    <location>
        <begin position="1"/>
        <end position="24"/>
    </location>
</feature>
<gene>
    <name evidence="2" type="ORF">A0H81_06251</name>
</gene>
<reference evidence="2 3" key="1">
    <citation type="submission" date="2016-03" db="EMBL/GenBank/DDBJ databases">
        <title>Whole genome sequencing of Grifola frondosa 9006-11.</title>
        <authorList>
            <person name="Min B."/>
            <person name="Park H."/>
            <person name="Kim J.-G."/>
            <person name="Cho H."/>
            <person name="Oh Y.-L."/>
            <person name="Kong W.-S."/>
            <person name="Choi I.-G."/>
        </authorList>
    </citation>
    <scope>NUCLEOTIDE SEQUENCE [LARGE SCALE GENOMIC DNA]</scope>
    <source>
        <strain evidence="2 3">9006-11</strain>
    </source>
</reference>
<sequence length="217" mass="23795">METGHVPVEFGDPEQDPPQDHPLNGLIRELLSWFAAYYHVVKHDRKPPPPPPPHSSPSTSRSSSDPSPASSSGNAIENDDQDDEISKEEQARLVNFVRTLGHGRPAGFVEEDREKAAYLSTHHAMYEFLRGSLLGESWPPDDKSSEDQLPPDYSPTGKEDDITTKYTQKNNTAIGQASALRWGGKGKKRSSDVLADGSTSSNKRQKTSPLSGPPLHC</sequence>
<keyword evidence="3" id="KW-1185">Reference proteome</keyword>
<feature type="region of interest" description="Disordered" evidence="1">
    <location>
        <begin position="134"/>
        <end position="217"/>
    </location>
</feature>
<evidence type="ECO:0000313" key="2">
    <source>
        <dbReference type="EMBL" id="OBZ73697.1"/>
    </source>
</evidence>
<dbReference type="AlphaFoldDB" id="A0A1C7MAS8"/>